<protein>
    <submittedName>
        <fullName evidence="1">Uncharacterized protein</fullName>
    </submittedName>
</protein>
<evidence type="ECO:0000313" key="1">
    <source>
        <dbReference type="EMBL" id="ORE00345.1"/>
    </source>
</evidence>
<dbReference type="Proteomes" id="UP000192501">
    <property type="component" value="Unassembled WGS sequence"/>
</dbReference>
<dbReference type="AlphaFoldDB" id="A0A1X0QKW4"/>
<comment type="caution">
    <text evidence="1">The sequence shown here is derived from an EMBL/GenBank/DDBJ whole genome shotgun (WGS) entry which is preliminary data.</text>
</comment>
<organism evidence="1 2">
    <name type="scientific">Hepatospora eriocheir</name>
    <dbReference type="NCBI Taxonomy" id="1081669"/>
    <lineage>
        <taxon>Eukaryota</taxon>
        <taxon>Fungi</taxon>
        <taxon>Fungi incertae sedis</taxon>
        <taxon>Microsporidia</taxon>
        <taxon>Hepatosporidae</taxon>
        <taxon>Hepatospora</taxon>
    </lineage>
</organism>
<dbReference type="EMBL" id="LTAI01000031">
    <property type="protein sequence ID" value="ORE00345.1"/>
    <property type="molecule type" value="Genomic_DNA"/>
</dbReference>
<sequence length="63" mass="7339">MFIIFWHYIYKCNAISNPEEKHVRNEKNPPALAIFLYLNGINPAIIDTIIRVNAFTVVFMILS</sequence>
<accession>A0A1X0QKW4</accession>
<reference evidence="1 2" key="1">
    <citation type="journal article" date="2017" name="Environ. Microbiol.">
        <title>Decay of the glycolytic pathway and adaptation to intranuclear parasitism within Enterocytozoonidae microsporidia.</title>
        <authorList>
            <person name="Wiredu Boakye D."/>
            <person name="Jaroenlak P."/>
            <person name="Prachumwat A."/>
            <person name="Williams T.A."/>
            <person name="Bateman K.S."/>
            <person name="Itsathitphaisarn O."/>
            <person name="Sritunyalucksana K."/>
            <person name="Paszkiewicz K.H."/>
            <person name="Moore K.A."/>
            <person name="Stentiford G.D."/>
            <person name="Williams B.A."/>
        </authorList>
    </citation>
    <scope>NUCLEOTIDE SEQUENCE [LARGE SCALE GENOMIC DNA]</scope>
    <source>
        <strain evidence="2">canceri</strain>
    </source>
</reference>
<evidence type="ECO:0000313" key="2">
    <source>
        <dbReference type="Proteomes" id="UP000192501"/>
    </source>
</evidence>
<name>A0A1X0QKW4_9MICR</name>
<dbReference type="VEuPathDB" id="MicrosporidiaDB:A0H76_1412"/>
<proteinExistence type="predicted"/>
<gene>
    <name evidence="1" type="ORF">A0H76_1412</name>
</gene>